<dbReference type="SUPFAM" id="SSF53383">
    <property type="entry name" value="PLP-dependent transferases"/>
    <property type="match status" value="1"/>
</dbReference>
<proteinExistence type="inferred from homology"/>
<dbReference type="GO" id="GO:0008483">
    <property type="term" value="F:transaminase activity"/>
    <property type="evidence" value="ECO:0007669"/>
    <property type="project" value="UniProtKB-KW"/>
</dbReference>
<evidence type="ECO:0000259" key="7">
    <source>
        <dbReference type="Pfam" id="PF00155"/>
    </source>
</evidence>
<comment type="similarity">
    <text evidence="5">Belongs to the class-II pyridoxal-phosphate-dependent aminotransferase family. MalY/PatB cystathionine beta-lyase subfamily.</text>
</comment>
<evidence type="ECO:0000256" key="1">
    <source>
        <dbReference type="ARBA" id="ARBA00001933"/>
    </source>
</evidence>
<keyword evidence="8" id="KW-0808">Transferase</keyword>
<keyword evidence="3" id="KW-0663">Pyridoxal phosphate</keyword>
<protein>
    <recommendedName>
        <fullName evidence="2">cysteine-S-conjugate beta-lyase</fullName>
        <ecNumber evidence="2">4.4.1.13</ecNumber>
    </recommendedName>
</protein>
<evidence type="ECO:0000256" key="4">
    <source>
        <dbReference type="ARBA" id="ARBA00023239"/>
    </source>
</evidence>
<evidence type="ECO:0000256" key="6">
    <source>
        <dbReference type="SAM" id="MobiDB-lite"/>
    </source>
</evidence>
<dbReference type="CDD" id="cd00609">
    <property type="entry name" value="AAT_like"/>
    <property type="match status" value="1"/>
</dbReference>
<name>A0A8H9GHR7_9DEIO</name>
<dbReference type="PANTHER" id="PTHR43525:SF1">
    <property type="entry name" value="PROTEIN MALY"/>
    <property type="match status" value="1"/>
</dbReference>
<dbReference type="InterPro" id="IPR004839">
    <property type="entry name" value="Aminotransferase_I/II_large"/>
</dbReference>
<dbReference type="Gene3D" id="3.40.640.10">
    <property type="entry name" value="Type I PLP-dependent aspartate aminotransferase-like (Major domain)"/>
    <property type="match status" value="1"/>
</dbReference>
<keyword evidence="8" id="KW-0032">Aminotransferase</keyword>
<dbReference type="AlphaFoldDB" id="A0A8H9GHR7"/>
<evidence type="ECO:0000256" key="5">
    <source>
        <dbReference type="ARBA" id="ARBA00037974"/>
    </source>
</evidence>
<dbReference type="InterPro" id="IPR015422">
    <property type="entry name" value="PyrdxlP-dep_Trfase_small"/>
</dbReference>
<reference evidence="9" key="1">
    <citation type="journal article" date="2019" name="Int. J. Syst. Evol. Microbiol.">
        <title>The Global Catalogue of Microorganisms (GCM) 10K type strain sequencing project: providing services to taxonomists for standard genome sequencing and annotation.</title>
        <authorList>
            <consortium name="The Broad Institute Genomics Platform"/>
            <consortium name="The Broad Institute Genome Sequencing Center for Infectious Disease"/>
            <person name="Wu L."/>
            <person name="Ma J."/>
        </authorList>
    </citation>
    <scope>NUCLEOTIDE SEQUENCE [LARGE SCALE GENOMIC DNA]</scope>
    <source>
        <strain evidence="9">JCM 31047</strain>
    </source>
</reference>
<dbReference type="InterPro" id="IPR015421">
    <property type="entry name" value="PyrdxlP-dep_Trfase_major"/>
</dbReference>
<dbReference type="Gene3D" id="3.90.1150.10">
    <property type="entry name" value="Aspartate Aminotransferase, domain 1"/>
    <property type="match status" value="1"/>
</dbReference>
<feature type="region of interest" description="Disordered" evidence="6">
    <location>
        <begin position="1"/>
        <end position="20"/>
    </location>
</feature>
<dbReference type="Pfam" id="PF00155">
    <property type="entry name" value="Aminotran_1_2"/>
    <property type="match status" value="1"/>
</dbReference>
<keyword evidence="4" id="KW-0456">Lyase</keyword>
<evidence type="ECO:0000256" key="2">
    <source>
        <dbReference type="ARBA" id="ARBA00012224"/>
    </source>
</evidence>
<dbReference type="PANTHER" id="PTHR43525">
    <property type="entry name" value="PROTEIN MALY"/>
    <property type="match status" value="1"/>
</dbReference>
<dbReference type="GO" id="GO:0030170">
    <property type="term" value="F:pyridoxal phosphate binding"/>
    <property type="evidence" value="ECO:0007669"/>
    <property type="project" value="InterPro"/>
</dbReference>
<organism evidence="8 9">
    <name type="scientific">Deinococcus arenae</name>
    <dbReference type="NCBI Taxonomy" id="1452751"/>
    <lineage>
        <taxon>Bacteria</taxon>
        <taxon>Thermotogati</taxon>
        <taxon>Deinococcota</taxon>
        <taxon>Deinococci</taxon>
        <taxon>Deinococcales</taxon>
        <taxon>Deinococcaceae</taxon>
        <taxon>Deinococcus</taxon>
    </lineage>
</organism>
<comment type="cofactor">
    <cofactor evidence="1">
        <name>pyridoxal 5'-phosphate</name>
        <dbReference type="ChEBI" id="CHEBI:597326"/>
    </cofactor>
</comment>
<feature type="domain" description="Aminotransferase class I/classII large" evidence="7">
    <location>
        <begin position="62"/>
        <end position="415"/>
    </location>
</feature>
<sequence length="425" mass="46995">MPSSVAPRRRAGEERRPLPASSWAGGMLALMTDTARNPRDTLDVSALRHPDSLKWTLYPEDVIPMWVADMDFPVAPPIMKALHERLDQGLGYAQLRGDTRLKDALLPKLAAQGLDSLTAENLTFLPGVVPGIYAAVHALTTPGEPVVTMTPIYHPFHLAITDLGRRVAGVPLRDGEHGFEINWAAMDAASRGSRLLLLCHPHNPTGRVWTAEELQKLRDLVIARDLFVMSDELHADLRFTDGPFESFAADPRVQSRTITLTGPCKAFNTAGLGIGAMISHSAPLLNRVRGAAGGLMGHESALSVTMWRTALAEGGPWLAETVEYLRENRDFMAAFLRERLPWVRFHTPEATYLAWLDLRAHPRAGDIQTFLLEEARVAIHDGPVFAHEGHKPQYQGFIRLNFATSRELLTEALTRMERALNAAMP</sequence>
<gene>
    <name evidence="8" type="ORF">GCM10008956_01560</name>
</gene>
<dbReference type="EC" id="4.4.1.13" evidence="2"/>
<dbReference type="InterPro" id="IPR051798">
    <property type="entry name" value="Class-II_PLP-Dep_Aminotrans"/>
</dbReference>
<dbReference type="EMBL" id="BMQG01000001">
    <property type="protein sequence ID" value="GGM29244.1"/>
    <property type="molecule type" value="Genomic_DNA"/>
</dbReference>
<evidence type="ECO:0000256" key="3">
    <source>
        <dbReference type="ARBA" id="ARBA00022898"/>
    </source>
</evidence>
<keyword evidence="9" id="KW-1185">Reference proteome</keyword>
<evidence type="ECO:0000313" key="8">
    <source>
        <dbReference type="EMBL" id="GGM29244.1"/>
    </source>
</evidence>
<comment type="caution">
    <text evidence="8">The sequence shown here is derived from an EMBL/GenBank/DDBJ whole genome shotgun (WGS) entry which is preliminary data.</text>
</comment>
<evidence type="ECO:0000313" key="9">
    <source>
        <dbReference type="Proteomes" id="UP000600547"/>
    </source>
</evidence>
<dbReference type="Proteomes" id="UP000600547">
    <property type="component" value="Unassembled WGS sequence"/>
</dbReference>
<accession>A0A8H9GHR7</accession>
<dbReference type="GO" id="GO:0047804">
    <property type="term" value="F:cysteine-S-conjugate beta-lyase activity"/>
    <property type="evidence" value="ECO:0007669"/>
    <property type="project" value="UniProtKB-EC"/>
</dbReference>
<dbReference type="InterPro" id="IPR015424">
    <property type="entry name" value="PyrdxlP-dep_Trfase"/>
</dbReference>